<dbReference type="NCBIfam" id="TIGR00634">
    <property type="entry name" value="recN"/>
    <property type="match status" value="1"/>
</dbReference>
<comment type="function">
    <text evidence="1 9">May be involved in recombinational repair of damaged DNA.</text>
</comment>
<keyword evidence="6" id="KW-0067">ATP-binding</keyword>
<keyword evidence="10" id="KW-0175">Coiled coil</keyword>
<dbReference type="Gene3D" id="3.40.50.300">
    <property type="entry name" value="P-loop containing nucleotide triphosphate hydrolases"/>
    <property type="match status" value="2"/>
</dbReference>
<dbReference type="PANTHER" id="PTHR11059">
    <property type="entry name" value="DNA REPAIR PROTEIN RECN"/>
    <property type="match status" value="1"/>
</dbReference>
<keyword evidence="7 9" id="KW-0234">DNA repair</keyword>
<evidence type="ECO:0000256" key="8">
    <source>
        <dbReference type="ARBA" id="ARBA00033408"/>
    </source>
</evidence>
<evidence type="ECO:0000256" key="6">
    <source>
        <dbReference type="ARBA" id="ARBA00022840"/>
    </source>
</evidence>
<dbReference type="Proteomes" id="UP001548189">
    <property type="component" value="Unassembled WGS sequence"/>
</dbReference>
<evidence type="ECO:0000256" key="10">
    <source>
        <dbReference type="SAM" id="Coils"/>
    </source>
</evidence>
<feature type="coiled-coil region" evidence="10">
    <location>
        <begin position="159"/>
        <end position="186"/>
    </location>
</feature>
<gene>
    <name evidence="12" type="primary">recN</name>
    <name evidence="12" type="ORF">ABVT43_12290</name>
</gene>
<keyword evidence="5 9" id="KW-0227">DNA damage</keyword>
<sequence length="554" mass="61618">MLSRIEIRHFAIIQSLALDWSGGMTVITGETGAGKSIVIDALGITLGERAEQSMVYPGSQQAEVTAIFDLDEKSAAAQWLSAHDLAEDNQCILRRVIVKDGKSRCFINGRSVTQSQLKSLGHFLVDIHGQHAHQTLLNNKEQLYLLDRYADNSQLLRAVSESAQKIAHIQKRKKLLEQEKEARQAKFDLLSYQVEELSAANPEEQILASLEQEHLQAATSQDRLHLTQASMQCLKDDEEINCLTLLAKAQDQLSQLSHLDNQAQPISELLIQAESLLQDAYSELNSYANQLDCDPERLSELDDQLALFHDLARKHHVNIQELPAHYSRLRTELNQLQDDEEELGQIEIEFTQAMNEYRKLAEKLSQNREKVANKLQKLIAQKIQGLAMEGGKFEIQIIRQPEQISAIGFDQINFLVSANPGQPLQPLNKVASGGELSRISLAIAVITAEQQLVPCIIFDEVDVGIGGGTAETVGHLLNELATNRQVICVTHQPQVAACGDHHLVASKTKKAKSTTTEMLQLDQKQRIEEIGRMLGGLVISEKTLSHAKEMLGVD</sequence>
<evidence type="ECO:0000259" key="11">
    <source>
        <dbReference type="Pfam" id="PF02463"/>
    </source>
</evidence>
<dbReference type="NCBIfam" id="NF008121">
    <property type="entry name" value="PRK10869.1"/>
    <property type="match status" value="1"/>
</dbReference>
<dbReference type="InterPro" id="IPR027417">
    <property type="entry name" value="P-loop_NTPase"/>
</dbReference>
<protein>
    <recommendedName>
        <fullName evidence="3 9">DNA repair protein RecN</fullName>
    </recommendedName>
    <alternativeName>
        <fullName evidence="8 9">Recombination protein N</fullName>
    </alternativeName>
</protein>
<dbReference type="PANTHER" id="PTHR11059:SF0">
    <property type="entry name" value="DNA REPAIR PROTEIN RECN"/>
    <property type="match status" value="1"/>
</dbReference>
<dbReference type="EMBL" id="JBEVCJ010000014">
    <property type="protein sequence ID" value="MET1255910.1"/>
    <property type="molecule type" value="Genomic_DNA"/>
</dbReference>
<comment type="caution">
    <text evidence="12">The sequence shown here is derived from an EMBL/GenBank/DDBJ whole genome shotgun (WGS) entry which is preliminary data.</text>
</comment>
<dbReference type="CDD" id="cd03241">
    <property type="entry name" value="ABC_RecN"/>
    <property type="match status" value="2"/>
</dbReference>
<dbReference type="PIRSF" id="PIRSF003128">
    <property type="entry name" value="RecN"/>
    <property type="match status" value="1"/>
</dbReference>
<reference evidence="12 13" key="1">
    <citation type="submission" date="2024-06" db="EMBL/GenBank/DDBJ databases">
        <authorList>
            <person name="Li F."/>
        </authorList>
    </citation>
    <scope>NUCLEOTIDE SEQUENCE [LARGE SCALE GENOMIC DNA]</scope>
    <source>
        <strain evidence="12 13">GXAS 311</strain>
    </source>
</reference>
<dbReference type="InterPro" id="IPR003395">
    <property type="entry name" value="RecF/RecN/SMC_N"/>
</dbReference>
<evidence type="ECO:0000256" key="7">
    <source>
        <dbReference type="ARBA" id="ARBA00023204"/>
    </source>
</evidence>
<dbReference type="InterPro" id="IPR004604">
    <property type="entry name" value="DNA_recomb/repair_RecN"/>
</dbReference>
<name>A0ABV2BVG5_9GAMM</name>
<feature type="coiled-coil region" evidence="10">
    <location>
        <begin position="326"/>
        <end position="381"/>
    </location>
</feature>
<comment type="similarity">
    <text evidence="2 9">Belongs to the RecN family.</text>
</comment>
<evidence type="ECO:0000256" key="4">
    <source>
        <dbReference type="ARBA" id="ARBA00022741"/>
    </source>
</evidence>
<evidence type="ECO:0000256" key="2">
    <source>
        <dbReference type="ARBA" id="ARBA00009441"/>
    </source>
</evidence>
<evidence type="ECO:0000313" key="12">
    <source>
        <dbReference type="EMBL" id="MET1255910.1"/>
    </source>
</evidence>
<evidence type="ECO:0000313" key="13">
    <source>
        <dbReference type="Proteomes" id="UP001548189"/>
    </source>
</evidence>
<proteinExistence type="inferred from homology"/>
<evidence type="ECO:0000256" key="3">
    <source>
        <dbReference type="ARBA" id="ARBA00021315"/>
    </source>
</evidence>
<organism evidence="12 13">
    <name type="scientific">Aliikangiella maris</name>
    <dbReference type="NCBI Taxonomy" id="3162458"/>
    <lineage>
        <taxon>Bacteria</taxon>
        <taxon>Pseudomonadati</taxon>
        <taxon>Pseudomonadota</taxon>
        <taxon>Gammaproteobacteria</taxon>
        <taxon>Oceanospirillales</taxon>
        <taxon>Pleioneaceae</taxon>
        <taxon>Aliikangiella</taxon>
    </lineage>
</organism>
<evidence type="ECO:0000256" key="1">
    <source>
        <dbReference type="ARBA" id="ARBA00003618"/>
    </source>
</evidence>
<accession>A0ABV2BVG5</accession>
<keyword evidence="13" id="KW-1185">Reference proteome</keyword>
<evidence type="ECO:0000256" key="5">
    <source>
        <dbReference type="ARBA" id="ARBA00022763"/>
    </source>
</evidence>
<dbReference type="Pfam" id="PF02463">
    <property type="entry name" value="SMC_N"/>
    <property type="match status" value="1"/>
</dbReference>
<keyword evidence="4" id="KW-0547">Nucleotide-binding</keyword>
<evidence type="ECO:0000256" key="9">
    <source>
        <dbReference type="PIRNR" id="PIRNR003128"/>
    </source>
</evidence>
<feature type="domain" description="RecF/RecN/SMC N-terminal" evidence="11">
    <location>
        <begin position="1"/>
        <end position="509"/>
    </location>
</feature>
<dbReference type="RefSeq" id="WP_353896495.1">
    <property type="nucleotide sequence ID" value="NZ_JBEVCJ010000014.1"/>
</dbReference>
<dbReference type="SUPFAM" id="SSF52540">
    <property type="entry name" value="P-loop containing nucleoside triphosphate hydrolases"/>
    <property type="match status" value="1"/>
</dbReference>